<feature type="compositionally biased region" description="Low complexity" evidence="1">
    <location>
        <begin position="90"/>
        <end position="110"/>
    </location>
</feature>
<evidence type="ECO:0000256" key="1">
    <source>
        <dbReference type="SAM" id="MobiDB-lite"/>
    </source>
</evidence>
<accession>W6THP5</accession>
<protein>
    <submittedName>
        <fullName evidence="2">Uncharacterized protein</fullName>
    </submittedName>
</protein>
<gene>
    <name evidence="2" type="ORF">P618_200352</name>
</gene>
<name>W6THP5_HOLOB</name>
<sequence>MNKYIFILFLLNFNLYADNAPASSVSDSSHAVSYNKDALTPSPWPISTNTSSLTPSGTMEINPPTLTPLQEVNKNYDIAGDQVTPVVPDTSSQNPIPSSSSTPPTSTLSSKDLEPIKANSPKINPSSLLSALSQTPVSADPMIGNFSGKEGTSPLSPSLPQNSTETNAKPVQETLIAAPASSGAYWPPVPAHCMDKTRIGLLAIQKNALSAAIPSKPKGKPVLENTLKTPVPQGQLALSQLKDLCNNKQGLNVERLKKDLKKHKYDVNILNKITS</sequence>
<evidence type="ECO:0000313" key="2">
    <source>
        <dbReference type="EMBL" id="ETZ07460.1"/>
    </source>
</evidence>
<evidence type="ECO:0000313" key="3">
    <source>
        <dbReference type="Proteomes" id="UP000019112"/>
    </source>
</evidence>
<dbReference type="RefSeq" id="WP_021827402.1">
    <property type="nucleotide sequence ID" value="NZ_AWTR02000043.1"/>
</dbReference>
<dbReference type="EMBL" id="AWTR02000043">
    <property type="protein sequence ID" value="ETZ07460.1"/>
    <property type="molecule type" value="Genomic_DNA"/>
</dbReference>
<feature type="compositionally biased region" description="Polar residues" evidence="1">
    <location>
        <begin position="153"/>
        <end position="167"/>
    </location>
</feature>
<comment type="caution">
    <text evidence="2">The sequence shown here is derived from an EMBL/GenBank/DDBJ whole genome shotgun (WGS) entry which is preliminary data.</text>
</comment>
<dbReference type="OrthoDB" id="8482041at2"/>
<feature type="region of interest" description="Disordered" evidence="1">
    <location>
        <begin position="140"/>
        <end position="167"/>
    </location>
</feature>
<dbReference type="AlphaFoldDB" id="W6THP5"/>
<proteinExistence type="predicted"/>
<organism evidence="2 3">
    <name type="scientific">Holospora obtusa F1</name>
    <dbReference type="NCBI Taxonomy" id="1399147"/>
    <lineage>
        <taxon>Bacteria</taxon>
        <taxon>Pseudomonadati</taxon>
        <taxon>Pseudomonadota</taxon>
        <taxon>Alphaproteobacteria</taxon>
        <taxon>Holosporales</taxon>
        <taxon>Holosporaceae</taxon>
        <taxon>Holospora</taxon>
    </lineage>
</organism>
<keyword evidence="3" id="KW-1185">Reference proteome</keyword>
<feature type="region of interest" description="Disordered" evidence="1">
    <location>
        <begin position="82"/>
        <end position="128"/>
    </location>
</feature>
<reference evidence="2 3" key="1">
    <citation type="journal article" date="2014" name="FEMS Microbiol. Lett.">
        <title>Draft genome sequences of three Holospora species (Holospora obtusa, Holospora undulata, and Holospora elegans), endonuclear symbiotic bacteria of the ciliate Paramecium caudatum.</title>
        <authorList>
            <person name="Dohra H."/>
            <person name="Tanaka K."/>
            <person name="Suzuki T."/>
            <person name="Fujishima M."/>
            <person name="Suzuki H."/>
        </authorList>
    </citation>
    <scope>NUCLEOTIDE SEQUENCE [LARGE SCALE GENOMIC DNA]</scope>
    <source>
        <strain evidence="2 3">F1</strain>
    </source>
</reference>
<dbReference type="Proteomes" id="UP000019112">
    <property type="component" value="Unassembled WGS sequence"/>
</dbReference>